<dbReference type="eggNOG" id="COG0463">
    <property type="taxonomic scope" value="Bacteria"/>
</dbReference>
<keyword evidence="3" id="KW-1185">Reference proteome</keyword>
<reference evidence="2" key="1">
    <citation type="submission" date="2009-07" db="EMBL/GenBank/DDBJ databases">
        <authorList>
            <person name="Weinstock G."/>
            <person name="Sodergren E."/>
            <person name="Clifton S."/>
            <person name="Fulton L."/>
            <person name="Fulton B."/>
            <person name="Courtney L."/>
            <person name="Fronick C."/>
            <person name="Harrison M."/>
            <person name="Strong C."/>
            <person name="Farmer C."/>
            <person name="Delahaunty K."/>
            <person name="Markovic C."/>
            <person name="Hall O."/>
            <person name="Minx P."/>
            <person name="Tomlinson C."/>
            <person name="Mitreva M."/>
            <person name="Nelson J."/>
            <person name="Hou S."/>
            <person name="Wollam A."/>
            <person name="Pepin K.H."/>
            <person name="Johnson M."/>
            <person name="Bhonagiri V."/>
            <person name="Nash W.E."/>
            <person name="Warren W."/>
            <person name="Chinwalla A."/>
            <person name="Mardis E.R."/>
            <person name="Wilson R.K."/>
        </authorList>
    </citation>
    <scope>NUCLEOTIDE SEQUENCE [LARGE SCALE GENOMIC DNA]</scope>
    <source>
        <strain evidence="2">DSM 14469</strain>
    </source>
</reference>
<gene>
    <name evidence="2" type="ORF">BRYFOR_07389</name>
</gene>
<dbReference type="SUPFAM" id="SSF53448">
    <property type="entry name" value="Nucleotide-diphospho-sugar transferases"/>
    <property type="match status" value="1"/>
</dbReference>
<evidence type="ECO:0000313" key="3">
    <source>
        <dbReference type="Proteomes" id="UP000005561"/>
    </source>
</evidence>
<proteinExistence type="predicted"/>
<feature type="domain" description="Glycosyltransferase 2-like" evidence="1">
    <location>
        <begin position="8"/>
        <end position="112"/>
    </location>
</feature>
<evidence type="ECO:0000313" key="2">
    <source>
        <dbReference type="EMBL" id="EET60571.1"/>
    </source>
</evidence>
<organism evidence="2 3">
    <name type="scientific">Marvinbryantia formatexigens DSM 14469</name>
    <dbReference type="NCBI Taxonomy" id="478749"/>
    <lineage>
        <taxon>Bacteria</taxon>
        <taxon>Bacillati</taxon>
        <taxon>Bacillota</taxon>
        <taxon>Clostridia</taxon>
        <taxon>Lachnospirales</taxon>
        <taxon>Lachnospiraceae</taxon>
        <taxon>Marvinbryantia</taxon>
    </lineage>
</organism>
<dbReference type="STRING" id="168384.SAMN05660368_02102"/>
<dbReference type="Pfam" id="PF00535">
    <property type="entry name" value="Glycos_transf_2"/>
    <property type="match status" value="1"/>
</dbReference>
<dbReference type="Proteomes" id="UP000005561">
    <property type="component" value="Unassembled WGS sequence"/>
</dbReference>
<name>C6LFI6_9FIRM</name>
<protein>
    <submittedName>
        <fullName evidence="2">Glycosyltransferase, group 2 family</fullName>
    </submittedName>
</protein>
<dbReference type="Gene3D" id="3.90.550.10">
    <property type="entry name" value="Spore Coat Polysaccharide Biosynthesis Protein SpsA, Chain A"/>
    <property type="match status" value="1"/>
</dbReference>
<evidence type="ECO:0000259" key="1">
    <source>
        <dbReference type="Pfam" id="PF00535"/>
    </source>
</evidence>
<dbReference type="InterPro" id="IPR029044">
    <property type="entry name" value="Nucleotide-diphossugar_trans"/>
</dbReference>
<dbReference type="PANTHER" id="PTHR43685">
    <property type="entry name" value="GLYCOSYLTRANSFERASE"/>
    <property type="match status" value="1"/>
</dbReference>
<dbReference type="InterPro" id="IPR001173">
    <property type="entry name" value="Glyco_trans_2-like"/>
</dbReference>
<dbReference type="PANTHER" id="PTHR43685:SF2">
    <property type="entry name" value="GLYCOSYLTRANSFERASE 2-LIKE DOMAIN-CONTAINING PROTEIN"/>
    <property type="match status" value="1"/>
</dbReference>
<comment type="caution">
    <text evidence="2">The sequence shown here is derived from an EMBL/GenBank/DDBJ whole genome shotgun (WGS) entry which is preliminary data.</text>
</comment>
<dbReference type="InterPro" id="IPR050834">
    <property type="entry name" value="Glycosyltransf_2"/>
</dbReference>
<dbReference type="RefSeq" id="WP_006862180.1">
    <property type="nucleotide sequence ID" value="NZ_ACCL02000010.1"/>
</dbReference>
<dbReference type="AlphaFoldDB" id="C6LFI6"/>
<accession>C6LFI6</accession>
<dbReference type="GO" id="GO:0016740">
    <property type="term" value="F:transferase activity"/>
    <property type="evidence" value="ECO:0007669"/>
    <property type="project" value="UniProtKB-KW"/>
</dbReference>
<dbReference type="EMBL" id="ACCL02000010">
    <property type="protein sequence ID" value="EET60571.1"/>
    <property type="molecule type" value="Genomic_DNA"/>
</dbReference>
<dbReference type="CDD" id="cd04196">
    <property type="entry name" value="GT_2_like_d"/>
    <property type="match status" value="1"/>
</dbReference>
<sequence>MDMPKVNIILSAYNGEKYIEEQLQSLFAQEYPNIDIYVRDDGSTDRTVEILEKYDRQGKIFLIRGENIGFCASFFSLLELCGEGTYWSFCDQDDIWEKDKIKRAVAHLERHTEKEKVPLLYYSLSRMVDENGNDLGIQEPPKGSLCFRRALTGTFGVGFSMVINRKLRNMMLQCDPKAVHSHDWLAGAVALGMGHVIVDKKICAQYRRLDTSVTRISLSRRIQWFLEMLKNEGDVKERNIEFSRCFYNRLPKEKRRLMNLFNRETYSFRLALQKALYPGRWRPSLSSELAMRILMMVGKV</sequence>
<dbReference type="OrthoDB" id="9802649at2"/>